<reference evidence="2" key="1">
    <citation type="submission" date="2022-06" db="EMBL/GenBank/DDBJ databases">
        <title>Whole genome shotgun sequencing (WGS) of Rathayibacter sp. ZW T2_19, isolated from stored onions (Allium cepa).</title>
        <authorList>
            <person name="Stoll D.A."/>
            <person name="Huch M."/>
        </authorList>
    </citation>
    <scope>NUCLEOTIDE SEQUENCE</scope>
    <source>
        <strain evidence="2">ZW T2_19</strain>
    </source>
</reference>
<keyword evidence="1" id="KW-1133">Transmembrane helix</keyword>
<proteinExistence type="predicted"/>
<comment type="caution">
    <text evidence="2">The sequence shown here is derived from an EMBL/GenBank/DDBJ whole genome shotgun (WGS) entry which is preliminary data.</text>
</comment>
<keyword evidence="3" id="KW-1185">Reference proteome</keyword>
<accession>A0A9X2E166</accession>
<feature type="transmembrane region" description="Helical" evidence="1">
    <location>
        <begin position="60"/>
        <end position="80"/>
    </location>
</feature>
<keyword evidence="1" id="KW-0472">Membrane</keyword>
<sequence>MTDTDPIPPRRVLPSIGVGAVAAVLGLLPWVVTGMRLPLQNLWGTDTTAMPFALLPFSQYALTLIVAVLVTGWALAGLAARLGRARGVHPGAAALGVAVVQLIALVQTALVVAGGLAEGTASDVYLAALVSGSVAAIAVGAVVLLLIATAPRPGAAIGISLAAVAAGSWVTGLVAPLSSGGTGVDLTLLDLVQWLPGILAGLGLAWCGLTSVGRVAAWAVSLAALWIGPTLFTAVSAAAGSRVLAQYPLEMLDYGQQVFRTALLLPAVSLRTPITALVVGAVGFVVLSAVERRRGRVGD</sequence>
<dbReference type="Proteomes" id="UP001155240">
    <property type="component" value="Unassembled WGS sequence"/>
</dbReference>
<feature type="transmembrane region" description="Helical" evidence="1">
    <location>
        <begin position="125"/>
        <end position="148"/>
    </location>
</feature>
<feature type="transmembrane region" description="Helical" evidence="1">
    <location>
        <begin position="259"/>
        <end position="287"/>
    </location>
</feature>
<gene>
    <name evidence="2" type="ORF">NB037_18650</name>
</gene>
<protein>
    <submittedName>
        <fullName evidence="2">Uncharacterized protein</fullName>
    </submittedName>
</protein>
<evidence type="ECO:0000313" key="2">
    <source>
        <dbReference type="EMBL" id="MCM6764438.1"/>
    </source>
</evidence>
<dbReference type="EMBL" id="JAMRYM010000157">
    <property type="protein sequence ID" value="MCM6764438.1"/>
    <property type="molecule type" value="Genomic_DNA"/>
</dbReference>
<organism evidence="2 3">
    <name type="scientific">Rathayibacter rubneri</name>
    <dbReference type="NCBI Taxonomy" id="2950106"/>
    <lineage>
        <taxon>Bacteria</taxon>
        <taxon>Bacillati</taxon>
        <taxon>Actinomycetota</taxon>
        <taxon>Actinomycetes</taxon>
        <taxon>Micrococcales</taxon>
        <taxon>Microbacteriaceae</taxon>
        <taxon>Rathayibacter</taxon>
    </lineage>
</organism>
<feature type="transmembrane region" description="Helical" evidence="1">
    <location>
        <begin position="216"/>
        <end position="239"/>
    </location>
</feature>
<keyword evidence="1" id="KW-0812">Transmembrane</keyword>
<feature type="transmembrane region" description="Helical" evidence="1">
    <location>
        <begin position="155"/>
        <end position="179"/>
    </location>
</feature>
<evidence type="ECO:0000313" key="3">
    <source>
        <dbReference type="Proteomes" id="UP001155240"/>
    </source>
</evidence>
<feature type="transmembrane region" description="Helical" evidence="1">
    <location>
        <begin position="92"/>
        <end position="113"/>
    </location>
</feature>
<evidence type="ECO:0000256" key="1">
    <source>
        <dbReference type="SAM" id="Phobius"/>
    </source>
</evidence>
<dbReference type="AlphaFoldDB" id="A0A9X2E166"/>
<feature type="transmembrane region" description="Helical" evidence="1">
    <location>
        <begin position="191"/>
        <end position="209"/>
    </location>
</feature>
<feature type="transmembrane region" description="Helical" evidence="1">
    <location>
        <begin position="12"/>
        <end position="32"/>
    </location>
</feature>
<dbReference type="RefSeq" id="WP_251948441.1">
    <property type="nucleotide sequence ID" value="NZ_JAMRYM010000157.1"/>
</dbReference>
<name>A0A9X2E166_9MICO</name>